<evidence type="ECO:0000256" key="4">
    <source>
        <dbReference type="ARBA" id="ARBA00022496"/>
    </source>
</evidence>
<evidence type="ECO:0000256" key="8">
    <source>
        <dbReference type="ARBA" id="ARBA00023065"/>
    </source>
</evidence>
<evidence type="ECO:0000313" key="11">
    <source>
        <dbReference type="EMBL" id="PFG28058.1"/>
    </source>
</evidence>
<accession>A0A2A9DMY0</accession>
<dbReference type="Gene3D" id="3.40.50.300">
    <property type="entry name" value="P-loop containing nucleotide triphosphate hydrolases"/>
    <property type="match status" value="1"/>
</dbReference>
<evidence type="ECO:0000256" key="1">
    <source>
        <dbReference type="ARBA" id="ARBA00004202"/>
    </source>
</evidence>
<dbReference type="RefSeq" id="WP_231913545.1">
    <property type="nucleotide sequence ID" value="NZ_LDYE01000008.1"/>
</dbReference>
<comment type="subcellular location">
    <subcellularLocation>
        <location evidence="1">Cell membrane</location>
        <topology evidence="1">Peripheral membrane protein</topology>
    </subcellularLocation>
</comment>
<dbReference type="SUPFAM" id="SSF52540">
    <property type="entry name" value="P-loop containing nucleoside triphosphate hydrolases"/>
    <property type="match status" value="1"/>
</dbReference>
<keyword evidence="9" id="KW-0472">Membrane</keyword>
<dbReference type="SMART" id="SM00382">
    <property type="entry name" value="AAA"/>
    <property type="match status" value="1"/>
</dbReference>
<keyword evidence="6 11" id="KW-0067">ATP-binding</keyword>
<dbReference type="AlphaFoldDB" id="A0A2A9DMY0"/>
<dbReference type="InterPro" id="IPR003439">
    <property type="entry name" value="ABC_transporter-like_ATP-bd"/>
</dbReference>
<dbReference type="PANTHER" id="PTHR42771">
    <property type="entry name" value="IRON(3+)-HYDROXAMATE IMPORT ATP-BINDING PROTEIN FHUC"/>
    <property type="match status" value="1"/>
</dbReference>
<evidence type="ECO:0000256" key="6">
    <source>
        <dbReference type="ARBA" id="ARBA00022840"/>
    </source>
</evidence>
<evidence type="ECO:0000259" key="10">
    <source>
        <dbReference type="PROSITE" id="PS50893"/>
    </source>
</evidence>
<comment type="caution">
    <text evidence="11">The sequence shown here is derived from an EMBL/GenBank/DDBJ whole genome shotgun (WGS) entry which is preliminary data.</text>
</comment>
<evidence type="ECO:0000256" key="7">
    <source>
        <dbReference type="ARBA" id="ARBA00023004"/>
    </source>
</evidence>
<dbReference type="InterPro" id="IPR027417">
    <property type="entry name" value="P-loop_NTPase"/>
</dbReference>
<feature type="domain" description="ABC transporter" evidence="10">
    <location>
        <begin position="5"/>
        <end position="241"/>
    </location>
</feature>
<keyword evidence="12" id="KW-1185">Reference proteome</keyword>
<reference evidence="11 12" key="1">
    <citation type="submission" date="2017-10" db="EMBL/GenBank/DDBJ databases">
        <title>Sequencing the genomes of 1000 actinobacteria strains.</title>
        <authorList>
            <person name="Klenk H.-P."/>
        </authorList>
    </citation>
    <scope>NUCLEOTIDE SEQUENCE [LARGE SCALE GENOMIC DNA]</scope>
    <source>
        <strain evidence="11 12">DSM 20688</strain>
    </source>
</reference>
<dbReference type="Proteomes" id="UP000221653">
    <property type="component" value="Unassembled WGS sequence"/>
</dbReference>
<keyword evidence="5" id="KW-0547">Nucleotide-binding</keyword>
<dbReference type="GO" id="GO:0005886">
    <property type="term" value="C:plasma membrane"/>
    <property type="evidence" value="ECO:0007669"/>
    <property type="project" value="UniProtKB-SubCell"/>
</dbReference>
<keyword evidence="4" id="KW-0410">Iron transport</keyword>
<dbReference type="InterPro" id="IPR017871">
    <property type="entry name" value="ABC_transporter-like_CS"/>
</dbReference>
<evidence type="ECO:0000256" key="9">
    <source>
        <dbReference type="ARBA" id="ARBA00023136"/>
    </source>
</evidence>
<dbReference type="STRING" id="1724.GCA_001044175_02191"/>
<keyword evidence="7" id="KW-0408">Iron</keyword>
<sequence>MDALFNTRNLSVGYGNTTIIDRLNLCIATGEVTTLIGPNGCGKSTLLKAMSALLGHTGTLEFLGRPLEQWGRKERARALTLLPQSPVAPGGLTVAQLISRGRHPYQNWLAQWSDQDSDVVNHAMEITGVGHLASRQLADLSGGQRQRVWIAMAIAQDTPALLLDEPTTFLDLATSVDVLRLVRELCDTQGRSVVMVLHDLNLAGRFSDRLILLNAEGSVAASGKPEDVLTEELLREVFSLDAIVVKDPVSGGPLVLPR</sequence>
<dbReference type="FunFam" id="3.40.50.300:FF:000134">
    <property type="entry name" value="Iron-enterobactin ABC transporter ATP-binding protein"/>
    <property type="match status" value="1"/>
</dbReference>
<dbReference type="InterPro" id="IPR003593">
    <property type="entry name" value="AAA+_ATPase"/>
</dbReference>
<organism evidence="11 12">
    <name type="scientific">Corynebacterium renale</name>
    <dbReference type="NCBI Taxonomy" id="1724"/>
    <lineage>
        <taxon>Bacteria</taxon>
        <taxon>Bacillati</taxon>
        <taxon>Actinomycetota</taxon>
        <taxon>Actinomycetes</taxon>
        <taxon>Mycobacteriales</taxon>
        <taxon>Corynebacteriaceae</taxon>
        <taxon>Corynebacterium</taxon>
    </lineage>
</organism>
<gene>
    <name evidence="11" type="ORF">ATK06_1141</name>
</gene>
<dbReference type="PANTHER" id="PTHR42771:SF2">
    <property type="entry name" value="IRON(3+)-HYDROXAMATE IMPORT ATP-BINDING PROTEIN FHUC"/>
    <property type="match status" value="1"/>
</dbReference>
<keyword evidence="2" id="KW-0813">Transport</keyword>
<evidence type="ECO:0000256" key="2">
    <source>
        <dbReference type="ARBA" id="ARBA00022448"/>
    </source>
</evidence>
<proteinExistence type="predicted"/>
<name>A0A2A9DMY0_9CORY</name>
<dbReference type="EMBL" id="PDJF01000001">
    <property type="protein sequence ID" value="PFG28058.1"/>
    <property type="molecule type" value="Genomic_DNA"/>
</dbReference>
<dbReference type="GO" id="GO:0006826">
    <property type="term" value="P:iron ion transport"/>
    <property type="evidence" value="ECO:0007669"/>
    <property type="project" value="UniProtKB-KW"/>
</dbReference>
<dbReference type="CDD" id="cd03214">
    <property type="entry name" value="ABC_Iron-Siderophores_B12_Hemin"/>
    <property type="match status" value="1"/>
</dbReference>
<protein>
    <submittedName>
        <fullName evidence="11">Iron complex transport system ATP-binding protein</fullName>
    </submittedName>
</protein>
<dbReference type="InterPro" id="IPR051535">
    <property type="entry name" value="Siderophore_ABC-ATPase"/>
</dbReference>
<dbReference type="PROSITE" id="PS50893">
    <property type="entry name" value="ABC_TRANSPORTER_2"/>
    <property type="match status" value="1"/>
</dbReference>
<evidence type="ECO:0000256" key="5">
    <source>
        <dbReference type="ARBA" id="ARBA00022741"/>
    </source>
</evidence>
<dbReference type="Pfam" id="PF00005">
    <property type="entry name" value="ABC_tran"/>
    <property type="match status" value="1"/>
</dbReference>
<dbReference type="PROSITE" id="PS00211">
    <property type="entry name" value="ABC_TRANSPORTER_1"/>
    <property type="match status" value="1"/>
</dbReference>
<evidence type="ECO:0000313" key="12">
    <source>
        <dbReference type="Proteomes" id="UP000221653"/>
    </source>
</evidence>
<dbReference type="GO" id="GO:0016887">
    <property type="term" value="F:ATP hydrolysis activity"/>
    <property type="evidence" value="ECO:0007669"/>
    <property type="project" value="InterPro"/>
</dbReference>
<dbReference type="GO" id="GO:0005524">
    <property type="term" value="F:ATP binding"/>
    <property type="evidence" value="ECO:0007669"/>
    <property type="project" value="UniProtKB-KW"/>
</dbReference>
<evidence type="ECO:0000256" key="3">
    <source>
        <dbReference type="ARBA" id="ARBA00022475"/>
    </source>
</evidence>
<keyword evidence="8" id="KW-0406">Ion transport</keyword>
<keyword evidence="3" id="KW-1003">Cell membrane</keyword>